<dbReference type="EMBL" id="BAABDK010000029">
    <property type="protein sequence ID" value="GAA4047796.1"/>
    <property type="molecule type" value="Genomic_DNA"/>
</dbReference>
<dbReference type="SFLD" id="SFLDG01129">
    <property type="entry name" value="C1.5:_HAD__Beta-PGM__Phosphata"/>
    <property type="match status" value="1"/>
</dbReference>
<dbReference type="PRINTS" id="PR00413">
    <property type="entry name" value="HADHALOGNASE"/>
</dbReference>
<gene>
    <name evidence="1" type="ORF">GCM10022409_37660</name>
</gene>
<dbReference type="InterPro" id="IPR023214">
    <property type="entry name" value="HAD_sf"/>
</dbReference>
<keyword evidence="2" id="KW-1185">Reference proteome</keyword>
<dbReference type="RefSeq" id="WP_345057596.1">
    <property type="nucleotide sequence ID" value="NZ_BAABDK010000029.1"/>
</dbReference>
<accession>A0ABP7UPX6</accession>
<dbReference type="PANTHER" id="PTHR47478">
    <property type="match status" value="1"/>
</dbReference>
<evidence type="ECO:0000313" key="2">
    <source>
        <dbReference type="Proteomes" id="UP001501469"/>
    </source>
</evidence>
<dbReference type="InterPro" id="IPR052550">
    <property type="entry name" value="Pyrimidine_5'-ntase_YjjG"/>
</dbReference>
<dbReference type="SFLD" id="SFLDS00003">
    <property type="entry name" value="Haloacid_Dehalogenase"/>
    <property type="match status" value="1"/>
</dbReference>
<protein>
    <recommendedName>
        <fullName evidence="3">Haloacid dehalogenase</fullName>
    </recommendedName>
</protein>
<dbReference type="Gene3D" id="1.20.120.1600">
    <property type="match status" value="1"/>
</dbReference>
<dbReference type="PANTHER" id="PTHR47478:SF1">
    <property type="entry name" value="PYRIMIDINE 5'-NUCLEOTIDASE YJJG"/>
    <property type="match status" value="1"/>
</dbReference>
<dbReference type="Pfam" id="PF00702">
    <property type="entry name" value="Hydrolase"/>
    <property type="match status" value="1"/>
</dbReference>
<dbReference type="Proteomes" id="UP001501469">
    <property type="component" value="Unassembled WGS sequence"/>
</dbReference>
<evidence type="ECO:0008006" key="3">
    <source>
        <dbReference type="Google" id="ProtNLM"/>
    </source>
</evidence>
<evidence type="ECO:0000313" key="1">
    <source>
        <dbReference type="EMBL" id="GAA4047796.1"/>
    </source>
</evidence>
<dbReference type="NCBIfam" id="TIGR01549">
    <property type="entry name" value="HAD-SF-IA-v1"/>
    <property type="match status" value="1"/>
</dbReference>
<name>A0ABP7UPX6_9BACT</name>
<dbReference type="Gene3D" id="3.40.50.1000">
    <property type="entry name" value="HAD superfamily/HAD-like"/>
    <property type="match status" value="1"/>
</dbReference>
<proteinExistence type="predicted"/>
<sequence length="241" mass="27188">MPLPIRLTTILFDLDDTLFDHIATARASLRASAAPLPFFQTIDFEPFYQLYSELLEEYHALLMAGRYSYDEARRLRFERLLAPYWPSATAKEIDDFVRANQRHYPLMRQPVAGALPLLQALHPHYRIGIVTNNRTAEQEEKLAFLGMTDLVDALITSEDVGVPKPDPRIFEAAMQRLGVRPEETVLVGDNWRADVLGALAAGIRPVWVNRLGAVQPLSHVAELTSFEPLEVALQKITAVEL</sequence>
<organism evidence="1 2">
    <name type="scientific">Hymenobacter glaciei</name>
    <dbReference type="NCBI Taxonomy" id="877209"/>
    <lineage>
        <taxon>Bacteria</taxon>
        <taxon>Pseudomonadati</taxon>
        <taxon>Bacteroidota</taxon>
        <taxon>Cytophagia</taxon>
        <taxon>Cytophagales</taxon>
        <taxon>Hymenobacteraceae</taxon>
        <taxon>Hymenobacter</taxon>
    </lineage>
</organism>
<dbReference type="SUPFAM" id="SSF56784">
    <property type="entry name" value="HAD-like"/>
    <property type="match status" value="1"/>
</dbReference>
<dbReference type="InterPro" id="IPR036412">
    <property type="entry name" value="HAD-like_sf"/>
</dbReference>
<reference evidence="2" key="1">
    <citation type="journal article" date="2019" name="Int. J. Syst. Evol. Microbiol.">
        <title>The Global Catalogue of Microorganisms (GCM) 10K type strain sequencing project: providing services to taxonomists for standard genome sequencing and annotation.</title>
        <authorList>
            <consortium name="The Broad Institute Genomics Platform"/>
            <consortium name="The Broad Institute Genome Sequencing Center for Infectious Disease"/>
            <person name="Wu L."/>
            <person name="Ma J."/>
        </authorList>
    </citation>
    <scope>NUCLEOTIDE SEQUENCE [LARGE SCALE GENOMIC DNA]</scope>
    <source>
        <strain evidence="2">JCM 17225</strain>
    </source>
</reference>
<comment type="caution">
    <text evidence="1">The sequence shown here is derived from an EMBL/GenBank/DDBJ whole genome shotgun (WGS) entry which is preliminary data.</text>
</comment>
<dbReference type="NCBIfam" id="TIGR01509">
    <property type="entry name" value="HAD-SF-IA-v3"/>
    <property type="match status" value="1"/>
</dbReference>
<dbReference type="InterPro" id="IPR006439">
    <property type="entry name" value="HAD-SF_hydro_IA"/>
</dbReference>